<evidence type="ECO:0000313" key="1">
    <source>
        <dbReference type="EMBL" id="AUN99915.1"/>
    </source>
</evidence>
<proteinExistence type="predicted"/>
<evidence type="ECO:0000313" key="2">
    <source>
        <dbReference type="Proteomes" id="UP000235584"/>
    </source>
</evidence>
<gene>
    <name evidence="1" type="ORF">C0V70_17745</name>
</gene>
<dbReference type="AlphaFoldDB" id="A0A2K9NXZ5"/>
<name>A0A2K9NXZ5_BACTC</name>
<reference evidence="1 2" key="1">
    <citation type="submission" date="2018-01" db="EMBL/GenBank/DDBJ databases">
        <title>Complete genome sequence of Bacteriovorax stolpii DSM12778.</title>
        <authorList>
            <person name="Tang B."/>
            <person name="Chang J."/>
        </authorList>
    </citation>
    <scope>NUCLEOTIDE SEQUENCE [LARGE SCALE GENOMIC DNA]</scope>
    <source>
        <strain evidence="1 2">DSM 12778</strain>
    </source>
</reference>
<dbReference type="KEGG" id="bsto:C0V70_17745"/>
<protein>
    <submittedName>
        <fullName evidence="1">Uncharacterized protein</fullName>
    </submittedName>
</protein>
<dbReference type="Proteomes" id="UP000235584">
    <property type="component" value="Chromosome"/>
</dbReference>
<dbReference type="EMBL" id="CP025704">
    <property type="protein sequence ID" value="AUN99915.1"/>
    <property type="molecule type" value="Genomic_DNA"/>
</dbReference>
<accession>A0A2K9NXZ5</accession>
<dbReference type="RefSeq" id="WP_102245204.1">
    <property type="nucleotide sequence ID" value="NZ_CP025704.1"/>
</dbReference>
<keyword evidence="2" id="KW-1185">Reference proteome</keyword>
<sequence length="323" mass="37734">MVIMEHFDFGNSIFSLEKIWDQRTAVSQKTALYLSPDSNPYCSRLNPIFSFEVEDDYLRYFNVLSLRDGVYPLLRFFFINPAPHVADPMIIIDEKLSSLVPKAWREKTLLRSLYDNEKVFPKPIEECLILISPDKDSLPLEIMEVELAKLAEKTKKYPKISFYFSSCIRKGEEYAEAASTWGYTTLNAVNMAFGGRNIEILDWGKLQKKNLAKVCFTHFNPLSFYFTDSFLTHDLLQRGATLLENKKTMKNVIHREELSMNHGFELAEWFDDHKQSLYDKVDLKSLFGDEIREKPAFKGYTFITLTNHSFKQFALERAKELYQ</sequence>
<organism evidence="1 2">
    <name type="scientific">Bacteriovorax stolpii</name>
    <name type="common">Bdellovibrio stolpii</name>
    <dbReference type="NCBI Taxonomy" id="960"/>
    <lineage>
        <taxon>Bacteria</taxon>
        <taxon>Pseudomonadati</taxon>
        <taxon>Bdellovibrionota</taxon>
        <taxon>Bacteriovoracia</taxon>
        <taxon>Bacteriovoracales</taxon>
        <taxon>Bacteriovoracaceae</taxon>
        <taxon>Bacteriovorax</taxon>
    </lineage>
</organism>